<comment type="subcellular location">
    <subcellularLocation>
        <location evidence="1">Membrane</location>
    </subcellularLocation>
</comment>
<reference evidence="9" key="1">
    <citation type="submission" date="2013-05" db="EMBL/GenBank/DDBJ databases">
        <authorList>
            <person name="Yim A.K.Y."/>
            <person name="Chan T.F."/>
            <person name="Ji K.M."/>
            <person name="Liu X.Y."/>
            <person name="Zhou J.W."/>
            <person name="Li R.Q."/>
            <person name="Yang K.Y."/>
            <person name="Li J."/>
            <person name="Li M."/>
            <person name="Law P.T.W."/>
            <person name="Wu Y.L."/>
            <person name="Cai Z.L."/>
            <person name="Qin H."/>
            <person name="Bao Y."/>
            <person name="Leung R.K.K."/>
            <person name="Ng P.K.S."/>
            <person name="Zou J."/>
            <person name="Zhong X.J."/>
            <person name="Ran P.X."/>
            <person name="Zhong N.S."/>
            <person name="Liu Z.G."/>
            <person name="Tsui S.K.W."/>
        </authorList>
    </citation>
    <scope>NUCLEOTIDE SEQUENCE</scope>
    <source>
        <strain evidence="9">Derf</strain>
        <tissue evidence="9">Whole organism</tissue>
    </source>
</reference>
<evidence type="ECO:0000256" key="1">
    <source>
        <dbReference type="ARBA" id="ARBA00004370"/>
    </source>
</evidence>
<keyword evidence="4 8" id="KW-1133">Transmembrane helix</keyword>
<dbReference type="PANTHER" id="PTHR11923:SF51">
    <property type="entry name" value="LYSOSOME MEMBRANE PROTEIN 2"/>
    <property type="match status" value="1"/>
</dbReference>
<sequence length="1187" mass="136336">MTSSAELKRRCPLIGCICFLIFAFLGILCLGIGILLYCQFDSLFGDVVKRQMVINDDNEFWWYDHWLKPTGRETLTVHVFKIENTDELRQNWLETLSSASAPKTLDNQKKKSKINRSSSSSSSRTQSQSQSQSSSRSRTNRNSKSQKQEKDIATVVNRLQPQIREIGPFVFRIERFKENVIFANDEKHQVGYNERVRYHFDQLLSFENLDQKITVVNSELSALNPFVRAIMKKGESVKKISTGLRNVIDQILNLYAMNIFVERPIWRIIFGPNFKFYDQYGDDEDDDDNEQDDVDNDDQDVETIMNERESDMTSSINAKLLSTTTTTANMTNKSINNNTSNVLHTKFTDDETVVKILSLYDKAEPYIKRLGVDIDPYDLLKGVYRYENDAKRGIKLIKMKENYETKKSKKMKLQSQYRQNSVFSFFTNDSVEKYDINTGINDEKNAEIIAWNQHSYVDAWYGRQCNRINGTDGRQFNPFVRESRIYQFIPRLCRSIPLTLTNLDLISSPSGISLRRFSEARDFMQSPFRNKANGCFCRYQNQLKRCNYDGILDMANCYHGAPIILTRPHFSGTITKSIGQSIKGLLPDDQIYQTYLDIEPISGIVLDKMERYQLNVHFPPLPLKLNANRTIPEQIIPLLWYQEQYVASQDYHNHLKYFFIYPMKYQEYGVLSLMSFGILMLFISLVCVCFCCCTHIPIKNNTKQPGEQLNDIKNGKILLSPSIEPLVKKPMYNSIVADQQQLQQQQLQPQMYGIISRMEPIMHPVQMANMKINNATTKLSNKIHNIQNNIRPSPMTGVNLIPNNDVSSLSSNIYTINKGMDRDLAQRMIKIFSDEFDHGQSTVSQSKVTTPDNMITPVDDLNDQSTVPNSMIPSNARLESGSRDSIQRQPVAMNRPPSKFTRQFTSNNLTQRVPSSIHSHGPYSSLPSTPEHYRGIQSQGSIPISSPSIGTVYSRRSMIVSNPLPSQSSRKQQQKNLQSLIRSSQISEADSGFFQKPDSSSSDIFINQTEEEFDDQSDMKRSSMTISPSNKQLQHIDDLGQSNEKNKNENNQLENYGQDFYTDDDGQNDEFQETDGLSKLANRMKNLMEDSIMDDNDDENHNVFHDNDDDDDDDDDGDVVDVDNDNINNNNNEGIVDDEMEKKQSTDRPTLAGVYQLINFARPSWPTRNDILEEIKQRSLELKNAKK</sequence>
<dbReference type="PRINTS" id="PR01609">
    <property type="entry name" value="CD36FAMILY"/>
</dbReference>
<feature type="compositionally biased region" description="Low complexity" evidence="7">
    <location>
        <begin position="115"/>
        <end position="145"/>
    </location>
</feature>
<feature type="region of interest" description="Disordered" evidence="7">
    <location>
        <begin position="962"/>
        <end position="981"/>
    </location>
</feature>
<feature type="transmembrane region" description="Helical" evidence="8">
    <location>
        <begin position="668"/>
        <end position="693"/>
    </location>
</feature>
<evidence type="ECO:0000256" key="5">
    <source>
        <dbReference type="ARBA" id="ARBA00023136"/>
    </source>
</evidence>
<feature type="region of interest" description="Disordered" evidence="7">
    <location>
        <begin position="1011"/>
        <end position="1072"/>
    </location>
</feature>
<keyword evidence="10" id="KW-1185">Reference proteome</keyword>
<feature type="compositionally biased region" description="Acidic residues" evidence="7">
    <location>
        <begin position="1061"/>
        <end position="1072"/>
    </location>
</feature>
<proteinExistence type="inferred from homology"/>
<reference evidence="9" key="2">
    <citation type="journal article" date="2022" name="Res Sq">
        <title>Comparative Genomics Reveals Insights into the Divergent Evolution of Astigmatic Mites and Household Pest Adaptations.</title>
        <authorList>
            <person name="Xiong Q."/>
            <person name="Wan A.T.-Y."/>
            <person name="Liu X.-Y."/>
            <person name="Fung C.S.-H."/>
            <person name="Xiao X."/>
            <person name="Malainual N."/>
            <person name="Hou J."/>
            <person name="Wang L."/>
            <person name="Wang M."/>
            <person name="Yang K."/>
            <person name="Cui Y."/>
            <person name="Leung E."/>
            <person name="Nong W."/>
            <person name="Shin S.-K."/>
            <person name="Au S."/>
            <person name="Jeong K.Y."/>
            <person name="Chew F.T."/>
            <person name="Hui J."/>
            <person name="Leung T.F."/>
            <person name="Tungtrongchitr A."/>
            <person name="Zhong N."/>
            <person name="Liu Z."/>
            <person name="Tsui S."/>
        </authorList>
    </citation>
    <scope>NUCLEOTIDE SEQUENCE</scope>
    <source>
        <strain evidence="9">Derf</strain>
        <tissue evidence="9">Whole organism</tissue>
    </source>
</reference>
<evidence type="ECO:0000313" key="10">
    <source>
        <dbReference type="Proteomes" id="UP000790347"/>
    </source>
</evidence>
<evidence type="ECO:0000256" key="8">
    <source>
        <dbReference type="SAM" id="Phobius"/>
    </source>
</evidence>
<keyword evidence="6" id="KW-0325">Glycoprotein</keyword>
<feature type="transmembrane region" description="Helical" evidence="8">
    <location>
        <begin position="12"/>
        <end position="37"/>
    </location>
</feature>
<comment type="similarity">
    <text evidence="2">Belongs to the CD36 family.</text>
</comment>
<name>A0A922L631_DERFA</name>
<comment type="caution">
    <text evidence="9">The sequence shown here is derived from an EMBL/GenBank/DDBJ whole genome shotgun (WGS) entry which is preliminary data.</text>
</comment>
<evidence type="ECO:0000256" key="2">
    <source>
        <dbReference type="ARBA" id="ARBA00010532"/>
    </source>
</evidence>
<dbReference type="PANTHER" id="PTHR11923">
    <property type="entry name" value="SCAVENGER RECEPTOR CLASS B TYPE-1 SR-B1"/>
    <property type="match status" value="1"/>
</dbReference>
<feature type="region of interest" description="Disordered" evidence="7">
    <location>
        <begin position="104"/>
        <end position="153"/>
    </location>
</feature>
<keyword evidence="5 8" id="KW-0472">Membrane</keyword>
<gene>
    <name evidence="9" type="primary">CD36_3</name>
    <name evidence="9" type="ORF">DERF_004313</name>
</gene>
<dbReference type="Proteomes" id="UP000790347">
    <property type="component" value="Unassembled WGS sequence"/>
</dbReference>
<feature type="compositionally biased region" description="Low complexity" evidence="7">
    <location>
        <begin position="1125"/>
        <end position="1134"/>
    </location>
</feature>
<feature type="region of interest" description="Disordered" evidence="7">
    <location>
        <begin position="1092"/>
        <end position="1134"/>
    </location>
</feature>
<evidence type="ECO:0000256" key="7">
    <source>
        <dbReference type="SAM" id="MobiDB-lite"/>
    </source>
</evidence>
<feature type="compositionally biased region" description="Acidic residues" evidence="7">
    <location>
        <begin position="1107"/>
        <end position="1124"/>
    </location>
</feature>
<dbReference type="GO" id="GO:0005044">
    <property type="term" value="F:scavenger receptor activity"/>
    <property type="evidence" value="ECO:0007669"/>
    <property type="project" value="TreeGrafter"/>
</dbReference>
<feature type="compositionally biased region" description="Polar residues" evidence="7">
    <location>
        <begin position="842"/>
        <end position="853"/>
    </location>
</feature>
<dbReference type="AlphaFoldDB" id="A0A922L631"/>
<protein>
    <submittedName>
        <fullName evidence="9">Cd36</fullName>
    </submittedName>
</protein>
<dbReference type="EMBL" id="ASGP02000002">
    <property type="protein sequence ID" value="KAH9520613.1"/>
    <property type="molecule type" value="Genomic_DNA"/>
</dbReference>
<feature type="compositionally biased region" description="Low complexity" evidence="7">
    <location>
        <begin position="935"/>
        <end position="949"/>
    </location>
</feature>
<feature type="compositionally biased region" description="Polar residues" evidence="7">
    <location>
        <begin position="1022"/>
        <end position="1033"/>
    </location>
</feature>
<evidence type="ECO:0000256" key="6">
    <source>
        <dbReference type="ARBA" id="ARBA00023180"/>
    </source>
</evidence>
<evidence type="ECO:0000256" key="4">
    <source>
        <dbReference type="ARBA" id="ARBA00022989"/>
    </source>
</evidence>
<evidence type="ECO:0000313" key="9">
    <source>
        <dbReference type="EMBL" id="KAH9520613.1"/>
    </source>
</evidence>
<evidence type="ECO:0000256" key="3">
    <source>
        <dbReference type="ARBA" id="ARBA00022692"/>
    </source>
</evidence>
<feature type="compositionally biased region" description="Polar residues" evidence="7">
    <location>
        <begin position="863"/>
        <end position="873"/>
    </location>
</feature>
<accession>A0A922L631</accession>
<dbReference type="GO" id="GO:0016020">
    <property type="term" value="C:membrane"/>
    <property type="evidence" value="ECO:0007669"/>
    <property type="project" value="UniProtKB-SubCell"/>
</dbReference>
<feature type="region of interest" description="Disordered" evidence="7">
    <location>
        <begin position="842"/>
        <end position="949"/>
    </location>
</feature>
<feature type="compositionally biased region" description="Basic and acidic residues" evidence="7">
    <location>
        <begin position="1034"/>
        <end position="1048"/>
    </location>
</feature>
<dbReference type="GO" id="GO:0005737">
    <property type="term" value="C:cytoplasm"/>
    <property type="evidence" value="ECO:0007669"/>
    <property type="project" value="TreeGrafter"/>
</dbReference>
<organism evidence="9 10">
    <name type="scientific">Dermatophagoides farinae</name>
    <name type="common">American house dust mite</name>
    <dbReference type="NCBI Taxonomy" id="6954"/>
    <lineage>
        <taxon>Eukaryota</taxon>
        <taxon>Metazoa</taxon>
        <taxon>Ecdysozoa</taxon>
        <taxon>Arthropoda</taxon>
        <taxon>Chelicerata</taxon>
        <taxon>Arachnida</taxon>
        <taxon>Acari</taxon>
        <taxon>Acariformes</taxon>
        <taxon>Sarcoptiformes</taxon>
        <taxon>Astigmata</taxon>
        <taxon>Psoroptidia</taxon>
        <taxon>Analgoidea</taxon>
        <taxon>Pyroglyphidae</taxon>
        <taxon>Dermatophagoidinae</taxon>
        <taxon>Dermatophagoides</taxon>
    </lineage>
</organism>
<dbReference type="Pfam" id="PF01130">
    <property type="entry name" value="CD36"/>
    <property type="match status" value="2"/>
</dbReference>
<feature type="compositionally biased region" description="Polar residues" evidence="7">
    <location>
        <begin position="900"/>
        <end position="918"/>
    </location>
</feature>
<keyword evidence="3 8" id="KW-0812">Transmembrane</keyword>
<dbReference type="InterPro" id="IPR002159">
    <property type="entry name" value="CD36_fam"/>
</dbReference>